<sequence length="220" mass="23720">MSHASPRNPRASRATFEGLPTGSAIGIMCAALFTGSLLSVYAGQISWPFLALFAIAAIMSATLVNPRGLFVTVALTPILFVAAVAATGWFIATGASSGATGISRTDVLVIFYPLLQLFPVLAAATIGSVVIAVARVQLLKRHNEALARKERAERRRAARSNHRTSTEGKRARERTVTVSELREIMERREGAGARSASRRQAPRSTRTRRSLTEDLYGGER</sequence>
<name>A0A7T0KNE1_9CORY</name>
<keyword evidence="2" id="KW-0812">Transmembrane</keyword>
<gene>
    <name evidence="4" type="ORF">G7Y29_03745</name>
</gene>
<feature type="transmembrane region" description="Helical" evidence="2">
    <location>
        <begin position="111"/>
        <end position="134"/>
    </location>
</feature>
<keyword evidence="2" id="KW-1133">Transmembrane helix</keyword>
<dbReference type="KEGG" id="cqn:G7Y29_03745"/>
<dbReference type="InterPro" id="IPR046672">
    <property type="entry name" value="DUF6542"/>
</dbReference>
<feature type="region of interest" description="Disordered" evidence="1">
    <location>
        <begin position="149"/>
        <end position="220"/>
    </location>
</feature>
<feature type="domain" description="DUF6542" evidence="3">
    <location>
        <begin position="18"/>
        <end position="141"/>
    </location>
</feature>
<keyword evidence="2" id="KW-0472">Membrane</keyword>
<proteinExistence type="predicted"/>
<feature type="transmembrane region" description="Helical" evidence="2">
    <location>
        <begin position="47"/>
        <end position="64"/>
    </location>
</feature>
<evidence type="ECO:0000313" key="5">
    <source>
        <dbReference type="Proteomes" id="UP000594586"/>
    </source>
</evidence>
<evidence type="ECO:0000259" key="3">
    <source>
        <dbReference type="Pfam" id="PF20177"/>
    </source>
</evidence>
<dbReference type="AlphaFoldDB" id="A0A7T0KNE1"/>
<feature type="compositionally biased region" description="Basic and acidic residues" evidence="1">
    <location>
        <begin position="164"/>
        <end position="191"/>
    </location>
</feature>
<feature type="compositionally biased region" description="Basic residues" evidence="1">
    <location>
        <begin position="196"/>
        <end position="209"/>
    </location>
</feature>
<protein>
    <recommendedName>
        <fullName evidence="3">DUF6542 domain-containing protein</fullName>
    </recommendedName>
</protein>
<dbReference type="EMBL" id="CP064955">
    <property type="protein sequence ID" value="QPK83916.1"/>
    <property type="molecule type" value="Genomic_DNA"/>
</dbReference>
<evidence type="ECO:0000256" key="1">
    <source>
        <dbReference type="SAM" id="MobiDB-lite"/>
    </source>
</evidence>
<dbReference type="RefSeq" id="WP_196820172.1">
    <property type="nucleotide sequence ID" value="NZ_CP064955.1"/>
</dbReference>
<reference evidence="4 5" key="1">
    <citation type="submission" date="2020-11" db="EMBL/GenBank/DDBJ databases">
        <title>Corynebacterium sp. MC1420.</title>
        <authorList>
            <person name="Zhou J."/>
        </authorList>
    </citation>
    <scope>NUCLEOTIDE SEQUENCE [LARGE SCALE GENOMIC DNA]</scope>
    <source>
        <strain evidence="4 5">MC1420</strain>
    </source>
</reference>
<feature type="transmembrane region" description="Helical" evidence="2">
    <location>
        <begin position="69"/>
        <end position="91"/>
    </location>
</feature>
<accession>A0A7T0KNE1</accession>
<dbReference type="Proteomes" id="UP000594586">
    <property type="component" value="Chromosome"/>
</dbReference>
<evidence type="ECO:0000313" key="4">
    <source>
        <dbReference type="EMBL" id="QPK83916.1"/>
    </source>
</evidence>
<organism evidence="4 5">
    <name type="scientific">Corynebacterium qintianiae</name>
    <dbReference type="NCBI Taxonomy" id="2709392"/>
    <lineage>
        <taxon>Bacteria</taxon>
        <taxon>Bacillati</taxon>
        <taxon>Actinomycetota</taxon>
        <taxon>Actinomycetes</taxon>
        <taxon>Mycobacteriales</taxon>
        <taxon>Corynebacteriaceae</taxon>
        <taxon>Corynebacterium</taxon>
    </lineage>
</organism>
<evidence type="ECO:0000256" key="2">
    <source>
        <dbReference type="SAM" id="Phobius"/>
    </source>
</evidence>
<feature type="transmembrane region" description="Helical" evidence="2">
    <location>
        <begin position="21"/>
        <end position="41"/>
    </location>
</feature>
<dbReference type="Pfam" id="PF20177">
    <property type="entry name" value="DUF6542"/>
    <property type="match status" value="1"/>
</dbReference>
<keyword evidence="5" id="KW-1185">Reference proteome</keyword>